<dbReference type="InterPro" id="IPR039694">
    <property type="entry name" value="WDR11"/>
</dbReference>
<dbReference type="PANTHER" id="PTHR14593">
    <property type="entry name" value="WD REPEAT-CONTAINING PROTEIN 11"/>
    <property type="match status" value="1"/>
</dbReference>
<feature type="domain" description="WDR11 second beta-propeller" evidence="3">
    <location>
        <begin position="505"/>
        <end position="798"/>
    </location>
</feature>
<comment type="caution">
    <text evidence="5">The sequence shown here is derived from an EMBL/GenBank/DDBJ whole genome shotgun (WGS) entry which is preliminary data.</text>
</comment>
<dbReference type="EMBL" id="JARGDH010000004">
    <property type="protein sequence ID" value="KAL0269822.1"/>
    <property type="molecule type" value="Genomic_DNA"/>
</dbReference>
<evidence type="ECO:0000256" key="1">
    <source>
        <dbReference type="SAM" id="MobiDB-lite"/>
    </source>
</evidence>
<feature type="region of interest" description="Disordered" evidence="1">
    <location>
        <begin position="1"/>
        <end position="21"/>
    </location>
</feature>
<reference evidence="5" key="1">
    <citation type="journal article" date="2024" name="Gigascience">
        <title>Chromosome-level genome of the poultry shaft louse Menopon gallinae provides insight into the host-switching and adaptive evolution of parasitic lice.</title>
        <authorList>
            <person name="Xu Y."/>
            <person name="Ma L."/>
            <person name="Liu S."/>
            <person name="Liang Y."/>
            <person name="Liu Q."/>
            <person name="He Z."/>
            <person name="Tian L."/>
            <person name="Duan Y."/>
            <person name="Cai W."/>
            <person name="Li H."/>
            <person name="Song F."/>
        </authorList>
    </citation>
    <scope>NUCLEOTIDE SEQUENCE</scope>
    <source>
        <strain evidence="5">Cailab_2023a</strain>
    </source>
</reference>
<dbReference type="InterPro" id="IPR057852">
    <property type="entry name" value="Beta-prop_WDR11_1st"/>
</dbReference>
<dbReference type="SMART" id="SM00320">
    <property type="entry name" value="WD40"/>
    <property type="match status" value="6"/>
</dbReference>
<gene>
    <name evidence="5" type="ORF">PYX00_007428</name>
</gene>
<evidence type="ECO:0000259" key="2">
    <source>
        <dbReference type="Pfam" id="PF23751"/>
    </source>
</evidence>
<dbReference type="InterPro" id="IPR057853">
    <property type="entry name" value="Beta-prop_WDR11_2nd"/>
</dbReference>
<feature type="compositionally biased region" description="Polar residues" evidence="1">
    <location>
        <begin position="1"/>
        <end position="11"/>
    </location>
</feature>
<dbReference type="AlphaFoldDB" id="A0AAW2HJ48"/>
<feature type="compositionally biased region" description="Low complexity" evidence="1">
    <location>
        <begin position="231"/>
        <end position="244"/>
    </location>
</feature>
<dbReference type="PANTHER" id="PTHR14593:SF5">
    <property type="entry name" value="WD REPEAT-CONTAINING PROTEIN 11"/>
    <property type="match status" value="1"/>
</dbReference>
<name>A0AAW2HJ48_9NEOP</name>
<evidence type="ECO:0008006" key="6">
    <source>
        <dbReference type="Google" id="ProtNLM"/>
    </source>
</evidence>
<evidence type="ECO:0000259" key="4">
    <source>
        <dbReference type="Pfam" id="PF23753"/>
    </source>
</evidence>
<dbReference type="Gene3D" id="2.130.10.10">
    <property type="entry name" value="YVTN repeat-like/Quinoprotein amine dehydrogenase"/>
    <property type="match status" value="3"/>
</dbReference>
<dbReference type="InterPro" id="IPR057854">
    <property type="entry name" value="TPR_WDR11"/>
</dbReference>
<organism evidence="5">
    <name type="scientific">Menopon gallinae</name>
    <name type="common">poultry shaft louse</name>
    <dbReference type="NCBI Taxonomy" id="328185"/>
    <lineage>
        <taxon>Eukaryota</taxon>
        <taxon>Metazoa</taxon>
        <taxon>Ecdysozoa</taxon>
        <taxon>Arthropoda</taxon>
        <taxon>Hexapoda</taxon>
        <taxon>Insecta</taxon>
        <taxon>Pterygota</taxon>
        <taxon>Neoptera</taxon>
        <taxon>Paraneoptera</taxon>
        <taxon>Psocodea</taxon>
        <taxon>Troctomorpha</taxon>
        <taxon>Phthiraptera</taxon>
        <taxon>Amblycera</taxon>
        <taxon>Menoponidae</taxon>
        <taxon>Menopon</taxon>
    </lineage>
</organism>
<accession>A0AAW2HJ48</accession>
<dbReference type="InterPro" id="IPR001680">
    <property type="entry name" value="WD40_rpt"/>
</dbReference>
<dbReference type="GO" id="GO:0005737">
    <property type="term" value="C:cytoplasm"/>
    <property type="evidence" value="ECO:0007669"/>
    <property type="project" value="TreeGrafter"/>
</dbReference>
<sequence>MSTEEASQGTPTAAGEDVQQKETVVVHVPRVTARTFPGMSSPQNKRAIDWGGHGLLAYSSNYTVVVVDTKNVQLVQCLDRHKSMVKKVLWGRDYLSQDKPSVYPPRVYGSIDLVSSDATGHIIVWDVSSGQQIHVLQEGTKPIADMNWVNQSDGNNHILAALYPSSYLVLWDTRSGSKLWKKNYNETIFSFDFDPFHPSKVAFHCTDCILFVEDFTVSKVPSSNGRKFYVSSARPSASGPRGSSGNLSATKGSVGNLAAAVQEERSGTKDRLRRLMKDMVIGEVKPKAEDVMTLSECLQMCYHRSLRYHLLLLFPREILLLDLEIKQTVGVVPIGDKVSSPYLQVYSCKQRDILYSLHESGIISAKVRRKTGIACSPIDAPAPSIASLEMNSETQLEISYDHKCSSEPVRQTRGLQVLGMAVNPVCERRIALYLNSGKIVFIELLTVNASETNAHFPVNLEAFTSPKTFQRKYTLNEVIPPLINEVAVNPPGLRLLVTGILPSVAAPITALRMCPAITTRNWQQYSPLLAAGTTGGLVQIFNVANGNIEKELVIHSFTVRGIEWAGLKTFLSYAYPNCSGTSTNVRNEICLTDVLTGESIPLRTDRGEEAPIEILRVSPLKQYFIVILSGGPVELWDLKSRTILRTLPKKFPLVTALEWSPLHNSRSLKRRQSSIEEGLEAKAQNKPGKLERLDSADKLISTEHFVFSDTDSQLYHFAVEGHMVKDGFKIPPESGTGTVTCIAFKADQIVQGDADGLLSVWDLRLGRAKRHSTSRGYIRKVRFAPGKGNMKLLVLYNDGVDIIDFKGSATPGSSIGFEKIAQLKCPRDMVKVLDVDWAASDKPILATQDGCLRIMDMSLTTSCSPIVDYEFQAPIYCLALLPTEVAFKLRERLCWQPPDAPYTTELTTDHGFTENQVLLINEQLSMISEDQLECLKNPQFATAERCLIVAQLFGDQMEIDLWTVVLYYLQVSKAKSNSKGMVPDVSEGSFSSPTLFDCKKFNHHPHILPLDTCYDLLQDPYTYQKLQLERVALHESRRGDYELTKRVIQQLLLLGQSDRAVQLLLETDLNNPEYYTDAIKACLVATVQSTGAAQSTIKLVATNLIAHGSIWEGVQLLCLIGKGLDACRYLASYSRWGAAAWLARAVLPAQESADVIRKWADHLSSLGHKEKAILVLISLENWKGAHSLLSVVDPRRASLLAQACQHFDINFLS</sequence>
<feature type="domain" description="WDR11 TPR" evidence="4">
    <location>
        <begin position="942"/>
        <end position="1210"/>
    </location>
</feature>
<dbReference type="EMBL" id="JARGDH010000004">
    <property type="protein sequence ID" value="KAL0269820.1"/>
    <property type="molecule type" value="Genomic_DNA"/>
</dbReference>
<evidence type="ECO:0000313" key="5">
    <source>
        <dbReference type="EMBL" id="KAL0269820.1"/>
    </source>
</evidence>
<dbReference type="Pfam" id="PF23753">
    <property type="entry name" value="TPR_WDR11"/>
    <property type="match status" value="1"/>
</dbReference>
<feature type="domain" description="WDR11 first beta-propeller" evidence="2">
    <location>
        <begin position="40"/>
        <end position="197"/>
    </location>
</feature>
<dbReference type="InterPro" id="IPR036322">
    <property type="entry name" value="WD40_repeat_dom_sf"/>
</dbReference>
<dbReference type="Pfam" id="PF23752">
    <property type="entry name" value="Beta-prop_WDR11_2nd"/>
    <property type="match status" value="1"/>
</dbReference>
<dbReference type="SUPFAM" id="SSF50978">
    <property type="entry name" value="WD40 repeat-like"/>
    <property type="match status" value="2"/>
</dbReference>
<dbReference type="EMBL" id="JARGDH010000004">
    <property type="protein sequence ID" value="KAL0269821.1"/>
    <property type="molecule type" value="Genomic_DNA"/>
</dbReference>
<dbReference type="InterPro" id="IPR015943">
    <property type="entry name" value="WD40/YVTN_repeat-like_dom_sf"/>
</dbReference>
<dbReference type="Pfam" id="PF23751">
    <property type="entry name" value="Beta-prop_WDR11_1st"/>
    <property type="match status" value="1"/>
</dbReference>
<evidence type="ECO:0000259" key="3">
    <source>
        <dbReference type="Pfam" id="PF23752"/>
    </source>
</evidence>
<feature type="region of interest" description="Disordered" evidence="1">
    <location>
        <begin position="231"/>
        <end position="251"/>
    </location>
</feature>
<proteinExistence type="predicted"/>
<protein>
    <recommendedName>
        <fullName evidence="6">WD repeat-containing protein 11</fullName>
    </recommendedName>
</protein>
<dbReference type="EMBL" id="JARGDH010000004">
    <property type="protein sequence ID" value="KAL0269819.1"/>
    <property type="molecule type" value="Genomic_DNA"/>
</dbReference>